<accession>A0A9E6XZI0</accession>
<dbReference type="RefSeq" id="WP_259310704.1">
    <property type="nucleotide sequence ID" value="NZ_CP087164.1"/>
</dbReference>
<reference evidence="3" key="1">
    <citation type="journal article" date="2022" name="Int. J. Syst. Evol. Microbiol.">
        <title>Pseudomonas aegrilactucae sp. nov. and Pseudomonas morbosilactucae sp. nov., pathogens causing bacterial rot of lettuce in Japan.</title>
        <authorList>
            <person name="Sawada H."/>
            <person name="Fujikawa T."/>
            <person name="Satou M."/>
        </authorList>
    </citation>
    <scope>NUCLEOTIDE SEQUENCE</scope>
    <source>
        <strain evidence="3">0166_1</strain>
    </source>
</reference>
<dbReference type="KEGG" id="sbae:DSM104329_03044"/>
<keyword evidence="4" id="KW-1185">Reference proteome</keyword>
<dbReference type="Proteomes" id="UP001162834">
    <property type="component" value="Chromosome"/>
</dbReference>
<dbReference type="SMART" id="SM01152">
    <property type="entry name" value="DUF167"/>
    <property type="match status" value="1"/>
</dbReference>
<dbReference type="EMBL" id="CP087164">
    <property type="protein sequence ID" value="UGS36636.1"/>
    <property type="molecule type" value="Genomic_DNA"/>
</dbReference>
<dbReference type="PANTHER" id="PTHR13420:SF7">
    <property type="entry name" value="UPF0235 PROTEIN C15ORF40"/>
    <property type="match status" value="1"/>
</dbReference>
<dbReference type="PANTHER" id="PTHR13420">
    <property type="entry name" value="UPF0235 PROTEIN C15ORF40"/>
    <property type="match status" value="1"/>
</dbReference>
<evidence type="ECO:0000256" key="1">
    <source>
        <dbReference type="ARBA" id="ARBA00010364"/>
    </source>
</evidence>
<protein>
    <recommendedName>
        <fullName evidence="2">UPF0235 protein DSM104329_03044</fullName>
    </recommendedName>
</protein>
<dbReference type="GO" id="GO:0005737">
    <property type="term" value="C:cytoplasm"/>
    <property type="evidence" value="ECO:0007669"/>
    <property type="project" value="TreeGrafter"/>
</dbReference>
<gene>
    <name evidence="3" type="ORF">DSM104329_03044</name>
</gene>
<evidence type="ECO:0000256" key="2">
    <source>
        <dbReference type="HAMAP-Rule" id="MF_00634"/>
    </source>
</evidence>
<dbReference type="InterPro" id="IPR036591">
    <property type="entry name" value="YggU-like_sf"/>
</dbReference>
<sequence length="93" mass="9836">MAEMAPDHALLSVRVQPRAKRSEVVGERDGAVVIRVAAPPVDGKANAALCRFVAEAAGVPRRAVTVVRGEGARDKLLRIDGLTEADVRRALLG</sequence>
<dbReference type="HAMAP" id="MF_00634">
    <property type="entry name" value="UPF0235"/>
    <property type="match status" value="1"/>
</dbReference>
<comment type="similarity">
    <text evidence="1 2">Belongs to the UPF0235 family.</text>
</comment>
<organism evidence="3 4">
    <name type="scientific">Capillimicrobium parvum</name>
    <dbReference type="NCBI Taxonomy" id="2884022"/>
    <lineage>
        <taxon>Bacteria</taxon>
        <taxon>Bacillati</taxon>
        <taxon>Actinomycetota</taxon>
        <taxon>Thermoleophilia</taxon>
        <taxon>Solirubrobacterales</taxon>
        <taxon>Capillimicrobiaceae</taxon>
        <taxon>Capillimicrobium</taxon>
    </lineage>
</organism>
<dbReference type="NCBIfam" id="TIGR00251">
    <property type="entry name" value="DUF167 family protein"/>
    <property type="match status" value="1"/>
</dbReference>
<evidence type="ECO:0000313" key="3">
    <source>
        <dbReference type="EMBL" id="UGS36636.1"/>
    </source>
</evidence>
<dbReference type="Gene3D" id="3.30.1200.10">
    <property type="entry name" value="YggU-like"/>
    <property type="match status" value="1"/>
</dbReference>
<evidence type="ECO:0000313" key="4">
    <source>
        <dbReference type="Proteomes" id="UP001162834"/>
    </source>
</evidence>
<dbReference type="SUPFAM" id="SSF69786">
    <property type="entry name" value="YggU-like"/>
    <property type="match status" value="1"/>
</dbReference>
<dbReference type="Pfam" id="PF02594">
    <property type="entry name" value="DUF167"/>
    <property type="match status" value="1"/>
</dbReference>
<name>A0A9E6XZI0_9ACTN</name>
<proteinExistence type="inferred from homology"/>
<dbReference type="AlphaFoldDB" id="A0A9E6XZI0"/>
<dbReference type="InterPro" id="IPR003746">
    <property type="entry name" value="DUF167"/>
</dbReference>